<feature type="region of interest" description="Disordered" evidence="1">
    <location>
        <begin position="124"/>
        <end position="241"/>
    </location>
</feature>
<protein>
    <submittedName>
        <fullName evidence="2">Uncharacterized protein</fullName>
    </submittedName>
</protein>
<name>A0ABQ9GSQ5_9NEOP</name>
<feature type="compositionally biased region" description="Polar residues" evidence="1">
    <location>
        <begin position="400"/>
        <end position="409"/>
    </location>
</feature>
<evidence type="ECO:0000313" key="2">
    <source>
        <dbReference type="EMBL" id="KAJ8875034.1"/>
    </source>
</evidence>
<organism evidence="2 3">
    <name type="scientific">Dryococelus australis</name>
    <dbReference type="NCBI Taxonomy" id="614101"/>
    <lineage>
        <taxon>Eukaryota</taxon>
        <taxon>Metazoa</taxon>
        <taxon>Ecdysozoa</taxon>
        <taxon>Arthropoda</taxon>
        <taxon>Hexapoda</taxon>
        <taxon>Insecta</taxon>
        <taxon>Pterygota</taxon>
        <taxon>Neoptera</taxon>
        <taxon>Polyneoptera</taxon>
        <taxon>Phasmatodea</taxon>
        <taxon>Verophasmatodea</taxon>
        <taxon>Anareolatae</taxon>
        <taxon>Phasmatidae</taxon>
        <taxon>Eurycanthinae</taxon>
        <taxon>Dryococelus</taxon>
    </lineage>
</organism>
<gene>
    <name evidence="2" type="ORF">PR048_022924</name>
</gene>
<reference evidence="2 3" key="1">
    <citation type="submission" date="2023-02" db="EMBL/GenBank/DDBJ databases">
        <title>LHISI_Scaffold_Assembly.</title>
        <authorList>
            <person name="Stuart O.P."/>
            <person name="Cleave R."/>
            <person name="Magrath M.J.L."/>
            <person name="Mikheyev A.S."/>
        </authorList>
    </citation>
    <scope>NUCLEOTIDE SEQUENCE [LARGE SCALE GENOMIC DNA]</scope>
    <source>
        <strain evidence="2">Daus_M_001</strain>
        <tissue evidence="2">Leg muscle</tissue>
    </source>
</reference>
<feature type="region of interest" description="Disordered" evidence="1">
    <location>
        <begin position="981"/>
        <end position="1008"/>
    </location>
</feature>
<comment type="caution">
    <text evidence="2">The sequence shown here is derived from an EMBL/GenBank/DDBJ whole genome shotgun (WGS) entry which is preliminary data.</text>
</comment>
<keyword evidence="3" id="KW-1185">Reference proteome</keyword>
<dbReference type="Proteomes" id="UP001159363">
    <property type="component" value="Chromosome 8"/>
</dbReference>
<evidence type="ECO:0000256" key="1">
    <source>
        <dbReference type="SAM" id="MobiDB-lite"/>
    </source>
</evidence>
<accession>A0ABQ9GSQ5</accession>
<feature type="compositionally biased region" description="Polar residues" evidence="1">
    <location>
        <begin position="998"/>
        <end position="1008"/>
    </location>
</feature>
<proteinExistence type="predicted"/>
<evidence type="ECO:0000313" key="3">
    <source>
        <dbReference type="Proteomes" id="UP001159363"/>
    </source>
</evidence>
<feature type="compositionally biased region" description="Polar residues" evidence="1">
    <location>
        <begin position="153"/>
        <end position="162"/>
    </location>
</feature>
<feature type="region of interest" description="Disordered" evidence="1">
    <location>
        <begin position="1"/>
        <end position="23"/>
    </location>
</feature>
<dbReference type="EMBL" id="JARBHB010000009">
    <property type="protein sequence ID" value="KAJ8875034.1"/>
    <property type="molecule type" value="Genomic_DNA"/>
</dbReference>
<sequence length="1008" mass="114780">MELRRNEMLGETGDPRGNLPDKWHRPALFSQAKIRERLPSGIGPGSSRWETMRLARALVAITKQQPAPPRWLPATRRPSDYCRVQVWRLCVVNLTSAHRRKARRYVGGTTLEWRRGRKRDYPEKIPTARYYQDEHSSSNTPAKKQVAPRYYQNEHSSSNTPAKKQGGPRYYQDEHSPSNTPAKKQVALDTTRMNTHPVTHLQRNRYYQDEHSSSNTPAKKQGGPRYYQDEHSSSNTPAKKQVALDTTRMNTHPVTRLQRNRWPLDTTRMNTHPVTPCKETGGPRYYQDEHSASNTPAKKQVALDTTRMNTHPVNTPVKKQVALDTTRMNTHPVTHLQRNRYYQDEHSSSNTPAKKQVALDTTRMNTRPVTHLQRNRYYQDEHSSSNTPAKKQVAPRYYQNEHSSSNTPAKKQGGPRYYQDEHSPSNTPAKKQVALDTTRMNTHPVTHLQRNRYYQDEHSSSNTPAKKQGGPRYYQDEHSPSNTPAKKQVALDTTRMNTRPVTHLQRNRAQLAKGAEGPGYDRNATGGPRHADIDSLQFPVPQRRPFWIPARRAEMLTQLFPHTCSNDTIQVQKRLGNTYRLQLLRRSRLATTALDFNKLVPLRIKVLFYICDASGYSRANGSYSSAIDFFGSGTSSAIDFFRHEVDSVIDLFGWATYSSSIGITTQANSVKTSMHVLLYTKPEPNQDEHCRRAFKTLHVPLFNVYDIDRSVDNIKKICCEEEEMTMMKGSGWTLDSVDHLHLEVKQALVLRTPLAHASKMASASSGVSERRPPISAMVTCLSSGRMRPIESLPLSAAAGREPLSSITIGRCAIHYTTATASVYISVLTDCFVHPSSHLGSVAPSWFETRSEIGSKIDQKTVAPFEFRAGLEIEIKLISNRRNWRFEISIRDQQPSTMKFRWCNTYIGTKIKLDHVSELGSFDLGLGRCWCNRPLAVETILKRCSRRTVTPFNFYISTWSVRRATVSDELAVVRRCLPRYGEPDPSDAWAKAKSRSRELNSNSNISGER</sequence>
<feature type="region of interest" description="Disordered" evidence="1">
    <location>
        <begin position="325"/>
        <end position="535"/>
    </location>
</feature>